<dbReference type="InterPro" id="IPR001173">
    <property type="entry name" value="Glyco_trans_2-like"/>
</dbReference>
<gene>
    <name evidence="2" type="ORF">HK415_11645</name>
</gene>
<dbReference type="GO" id="GO:0016758">
    <property type="term" value="F:hexosyltransferase activity"/>
    <property type="evidence" value="ECO:0007669"/>
    <property type="project" value="UniProtKB-ARBA"/>
</dbReference>
<dbReference type="InterPro" id="IPR029044">
    <property type="entry name" value="Nucleotide-diphossugar_trans"/>
</dbReference>
<protein>
    <submittedName>
        <fullName evidence="2">Glycosyltransferase</fullName>
    </submittedName>
</protein>
<dbReference type="CDD" id="cd00761">
    <property type="entry name" value="Glyco_tranf_GTA_type"/>
    <property type="match status" value="1"/>
</dbReference>
<reference evidence="2 3" key="1">
    <citation type="submission" date="2020-05" db="EMBL/GenBank/DDBJ databases">
        <authorList>
            <person name="Khan S.A."/>
            <person name="Jeon C.O."/>
            <person name="Chun B.H."/>
        </authorList>
    </citation>
    <scope>NUCLEOTIDE SEQUENCE [LARGE SCALE GENOMIC DNA]</scope>
    <source>
        <strain evidence="2 3">B156</strain>
    </source>
</reference>
<sequence length="399" mass="45114">MSEPLFSVVVPTRNRPATARQALDSVLRQNCRDFELIVSDNSTTASTELEEWLRARPDLPARFEYIRTGGGLEMDANWEAASLRARGRYLMMFPDRWVMRGGSLALLASIIAQQDPECVIWDSRLSIQEDGRFRSEVESAGPVRCEIRRSEDLLENLLAFRGYKDKTVYTQPFPRGLNCVTRQDAIDAVRSRVGTLFAPNACDYTSGVSLLLHTRRITHVLDSLYVAIGKESNGERLTIHGIPPSLKHATRWRGLEVDAVLLTVMNDIDATLERHGEQQWSERMDVGNVLLSLLSEIHTKEWHGSPLDTVEMRERIFSYATLHRDTLRPSLAAELAAYDLQFAPGLRQGRKLLQKLKLFYKVYALKHAMAPGRPSARHTYCDDLLSTRSVVVAQQAGSY</sequence>
<organism evidence="2 3">
    <name type="scientific">Ramlibacter montanisoli</name>
    <dbReference type="NCBI Taxonomy" id="2732512"/>
    <lineage>
        <taxon>Bacteria</taxon>
        <taxon>Pseudomonadati</taxon>
        <taxon>Pseudomonadota</taxon>
        <taxon>Betaproteobacteria</taxon>
        <taxon>Burkholderiales</taxon>
        <taxon>Comamonadaceae</taxon>
        <taxon>Ramlibacter</taxon>
    </lineage>
</organism>
<dbReference type="PANTHER" id="PTHR22916:SF3">
    <property type="entry name" value="UDP-GLCNAC:BETAGAL BETA-1,3-N-ACETYLGLUCOSAMINYLTRANSFERASE-LIKE PROTEIN 1"/>
    <property type="match status" value="1"/>
</dbReference>
<keyword evidence="2" id="KW-0808">Transferase</keyword>
<dbReference type="PANTHER" id="PTHR22916">
    <property type="entry name" value="GLYCOSYLTRANSFERASE"/>
    <property type="match status" value="1"/>
</dbReference>
<reference evidence="2 3" key="2">
    <citation type="submission" date="2020-06" db="EMBL/GenBank/DDBJ databases">
        <title>Ramlibacter rhizophilus sp. nov., isolated from rhizosphere soil of national flower Mugunghwa from South Korea.</title>
        <authorList>
            <person name="Zheng-Fei Y."/>
            <person name="Huan T."/>
        </authorList>
    </citation>
    <scope>NUCLEOTIDE SEQUENCE [LARGE SCALE GENOMIC DNA]</scope>
    <source>
        <strain evidence="2 3">B156</strain>
    </source>
</reference>
<dbReference type="SUPFAM" id="SSF53448">
    <property type="entry name" value="Nucleotide-diphospho-sugar transferases"/>
    <property type="match status" value="1"/>
</dbReference>
<evidence type="ECO:0000313" key="2">
    <source>
        <dbReference type="EMBL" id="NNU43665.1"/>
    </source>
</evidence>
<evidence type="ECO:0000313" key="3">
    <source>
        <dbReference type="Proteomes" id="UP000552954"/>
    </source>
</evidence>
<dbReference type="AlphaFoldDB" id="A0A849KFE7"/>
<dbReference type="Pfam" id="PF00535">
    <property type="entry name" value="Glycos_transf_2"/>
    <property type="match status" value="1"/>
</dbReference>
<proteinExistence type="predicted"/>
<dbReference type="EMBL" id="JABFCS010000001">
    <property type="protein sequence ID" value="NNU43665.1"/>
    <property type="molecule type" value="Genomic_DNA"/>
</dbReference>
<dbReference type="Proteomes" id="UP000552954">
    <property type="component" value="Unassembled WGS sequence"/>
</dbReference>
<accession>A0A849KFE7</accession>
<name>A0A849KFE7_9BURK</name>
<evidence type="ECO:0000259" key="1">
    <source>
        <dbReference type="Pfam" id="PF00535"/>
    </source>
</evidence>
<dbReference type="Gene3D" id="3.90.550.10">
    <property type="entry name" value="Spore Coat Polysaccharide Biosynthesis Protein SpsA, Chain A"/>
    <property type="match status" value="1"/>
</dbReference>
<feature type="domain" description="Glycosyltransferase 2-like" evidence="1">
    <location>
        <begin position="7"/>
        <end position="120"/>
    </location>
</feature>
<comment type="caution">
    <text evidence="2">The sequence shown here is derived from an EMBL/GenBank/DDBJ whole genome shotgun (WGS) entry which is preliminary data.</text>
</comment>
<dbReference type="RefSeq" id="WP_171559283.1">
    <property type="nucleotide sequence ID" value="NZ_JABFCS010000001.1"/>
</dbReference>
<keyword evidence="3" id="KW-1185">Reference proteome</keyword>